<accession>A0A1U7DC56</accession>
<organism evidence="2 3">
    <name type="scientific">Salipiger profundus</name>
    <dbReference type="NCBI Taxonomy" id="1229727"/>
    <lineage>
        <taxon>Bacteria</taxon>
        <taxon>Pseudomonadati</taxon>
        <taxon>Pseudomonadota</taxon>
        <taxon>Alphaproteobacteria</taxon>
        <taxon>Rhodobacterales</taxon>
        <taxon>Roseobacteraceae</taxon>
        <taxon>Salipiger</taxon>
    </lineage>
</organism>
<sequence length="162" mass="17762">MTRYEYKVVPAPVKGEKSRGVKGAEGRFAFAIERLMNEMAAEGWEYQRAETLPSEERSGIASSQTVWRNLLVFRRVQETMAETAPDTPDADLEGRRLASAAELAGATAAPAAEDDTAQATTTDETTEHDALPEPPDDAQDDEQDPDDDPSDRPRHREGSDAN</sequence>
<name>A0A1U7DC56_9RHOB</name>
<dbReference type="RefSeq" id="WP_017466862.1">
    <property type="nucleotide sequence ID" value="NZ_BMEW01000002.1"/>
</dbReference>
<reference evidence="2 3" key="1">
    <citation type="submission" date="2016-03" db="EMBL/GenBank/DDBJ databases">
        <title>Deep-sea bacteria in the southern Pacific.</title>
        <authorList>
            <person name="Tang K."/>
        </authorList>
    </citation>
    <scope>NUCLEOTIDE SEQUENCE [LARGE SCALE GENOMIC DNA]</scope>
    <source>
        <strain evidence="2 3">JLT2016</strain>
    </source>
</reference>
<proteinExistence type="predicted"/>
<feature type="compositionally biased region" description="Acidic residues" evidence="1">
    <location>
        <begin position="134"/>
        <end position="149"/>
    </location>
</feature>
<evidence type="ECO:0000313" key="3">
    <source>
        <dbReference type="Proteomes" id="UP000186559"/>
    </source>
</evidence>
<dbReference type="KEGG" id="tpro:Ga0080559_TMP4896"/>
<feature type="compositionally biased region" description="Low complexity" evidence="1">
    <location>
        <begin position="98"/>
        <end position="123"/>
    </location>
</feature>
<dbReference type="OrthoDB" id="7658888at2"/>
<dbReference type="Proteomes" id="UP000186559">
    <property type="component" value="Chromosome"/>
</dbReference>
<feature type="compositionally biased region" description="Basic and acidic residues" evidence="1">
    <location>
        <begin position="150"/>
        <end position="162"/>
    </location>
</feature>
<feature type="region of interest" description="Disordered" evidence="1">
    <location>
        <begin position="80"/>
        <end position="162"/>
    </location>
</feature>
<dbReference type="STRING" id="1229727.Ga0080559_TMP4896"/>
<protein>
    <submittedName>
        <fullName evidence="2">Uncharacterized protein</fullName>
    </submittedName>
</protein>
<dbReference type="EMBL" id="CP014796">
    <property type="protein sequence ID" value="APX25692.1"/>
    <property type="molecule type" value="Genomic_DNA"/>
</dbReference>
<evidence type="ECO:0000313" key="2">
    <source>
        <dbReference type="EMBL" id="APX25692.1"/>
    </source>
</evidence>
<keyword evidence="3" id="KW-1185">Reference proteome</keyword>
<dbReference type="AlphaFoldDB" id="A0A1U7DC56"/>
<evidence type="ECO:0000256" key="1">
    <source>
        <dbReference type="SAM" id="MobiDB-lite"/>
    </source>
</evidence>
<gene>
    <name evidence="2" type="ORF">Ga0080559_TMP4896</name>
</gene>